<reference evidence="1" key="1">
    <citation type="submission" date="2019-08" db="EMBL/GenBank/DDBJ databases">
        <authorList>
            <person name="Kucharzyk K."/>
            <person name="Murdoch R.W."/>
            <person name="Higgins S."/>
            <person name="Loffler F."/>
        </authorList>
    </citation>
    <scope>NUCLEOTIDE SEQUENCE</scope>
</reference>
<dbReference type="AlphaFoldDB" id="A0A645GXX7"/>
<dbReference type="EMBL" id="VSSQ01081764">
    <property type="protein sequence ID" value="MPN30599.1"/>
    <property type="molecule type" value="Genomic_DNA"/>
</dbReference>
<sequence length="88" mass="10263">MLLPSCNYLDVADNFEESFKWDSIFVSQRNLERYVWTIPTLFPDEGWKFDKLGSFACDEAFSIMISDYTALDYVQGNITPTNLRSFNI</sequence>
<accession>A0A645GXX7</accession>
<evidence type="ECO:0000313" key="1">
    <source>
        <dbReference type="EMBL" id="MPN30599.1"/>
    </source>
</evidence>
<gene>
    <name evidence="1" type="ORF">SDC9_178070</name>
</gene>
<organism evidence="1">
    <name type="scientific">bioreactor metagenome</name>
    <dbReference type="NCBI Taxonomy" id="1076179"/>
    <lineage>
        <taxon>unclassified sequences</taxon>
        <taxon>metagenomes</taxon>
        <taxon>ecological metagenomes</taxon>
    </lineage>
</organism>
<name>A0A645GXX7_9ZZZZ</name>
<protein>
    <submittedName>
        <fullName evidence="1">Uncharacterized protein</fullName>
    </submittedName>
</protein>
<comment type="caution">
    <text evidence="1">The sequence shown here is derived from an EMBL/GenBank/DDBJ whole genome shotgun (WGS) entry which is preliminary data.</text>
</comment>
<proteinExistence type="predicted"/>